<name>A0A1W2HAY7_9BACT</name>
<dbReference type="InterPro" id="IPR019587">
    <property type="entry name" value="Polyketide_cyclase/dehydratase"/>
</dbReference>
<evidence type="ECO:0000313" key="2">
    <source>
        <dbReference type="EMBL" id="SMD45892.1"/>
    </source>
</evidence>
<keyword evidence="3" id="KW-1185">Reference proteome</keyword>
<dbReference type="OrthoDB" id="838646at2"/>
<dbReference type="AlphaFoldDB" id="A0A1W2HAY7"/>
<reference evidence="3" key="1">
    <citation type="submission" date="2017-04" db="EMBL/GenBank/DDBJ databases">
        <authorList>
            <person name="Varghese N."/>
            <person name="Submissions S."/>
        </authorList>
    </citation>
    <scope>NUCLEOTIDE SEQUENCE [LARGE SCALE GENOMIC DNA]</scope>
    <source>
        <strain evidence="3">DSM 16537</strain>
    </source>
</reference>
<dbReference type="Gene3D" id="3.30.530.20">
    <property type="match status" value="1"/>
</dbReference>
<dbReference type="Pfam" id="PF10604">
    <property type="entry name" value="Polyketide_cyc2"/>
    <property type="match status" value="1"/>
</dbReference>
<accession>A0A1W2HAY7</accession>
<sequence length="194" mass="22789">MKKIIQMSVLMLLTINHLSKAQENISIDQSSNIIWPEEFDPSVAKFFVQNEIEINASPEVVWHILIDAYKWESWYEGAKNLSFVDPEHTELKADSQFNWETMGMKFPNTTIKEFEPYRYLAWESVKKSIQGYHVWLIIPTEKGCKVITEETQNGWLTFFEKTFQGKKLKELHDIWLSELKIRAEGKGQLLSSDR</sequence>
<dbReference type="Proteomes" id="UP000192333">
    <property type="component" value="Chromosome I"/>
</dbReference>
<dbReference type="InterPro" id="IPR023393">
    <property type="entry name" value="START-like_dom_sf"/>
</dbReference>
<dbReference type="SUPFAM" id="SSF55961">
    <property type="entry name" value="Bet v1-like"/>
    <property type="match status" value="1"/>
</dbReference>
<evidence type="ECO:0000256" key="1">
    <source>
        <dbReference type="SAM" id="SignalP"/>
    </source>
</evidence>
<proteinExistence type="predicted"/>
<feature type="signal peptide" evidence="1">
    <location>
        <begin position="1"/>
        <end position="21"/>
    </location>
</feature>
<dbReference type="CDD" id="cd07822">
    <property type="entry name" value="SRPBCC_4"/>
    <property type="match status" value="1"/>
</dbReference>
<dbReference type="EMBL" id="LT838813">
    <property type="protein sequence ID" value="SMD45892.1"/>
    <property type="molecule type" value="Genomic_DNA"/>
</dbReference>
<protein>
    <submittedName>
        <fullName evidence="2">Polyketide cyclase / dehydrase and lipid transport</fullName>
    </submittedName>
</protein>
<keyword evidence="1" id="KW-0732">Signal</keyword>
<evidence type="ECO:0000313" key="3">
    <source>
        <dbReference type="Proteomes" id="UP000192333"/>
    </source>
</evidence>
<dbReference type="STRING" id="758820.SAMN00777080_4565"/>
<feature type="chain" id="PRO_5012077153" evidence="1">
    <location>
        <begin position="22"/>
        <end position="194"/>
    </location>
</feature>
<gene>
    <name evidence="2" type="ORF">SAMN00777080_4565</name>
</gene>
<dbReference type="RefSeq" id="WP_084122858.1">
    <property type="nucleotide sequence ID" value="NZ_LT838813.1"/>
</dbReference>
<organism evidence="2 3">
    <name type="scientific">Aquiflexum balticum DSM 16537</name>
    <dbReference type="NCBI Taxonomy" id="758820"/>
    <lineage>
        <taxon>Bacteria</taxon>
        <taxon>Pseudomonadati</taxon>
        <taxon>Bacteroidota</taxon>
        <taxon>Cytophagia</taxon>
        <taxon>Cytophagales</taxon>
        <taxon>Cyclobacteriaceae</taxon>
        <taxon>Aquiflexum</taxon>
    </lineage>
</organism>